<dbReference type="EC" id="2.3.1.17" evidence="14"/>
<keyword evidence="5" id="KW-0963">Cytoplasm</keyword>
<comment type="similarity">
    <text evidence="18">Belongs to the NAT8 family.</text>
</comment>
<accession>A0A4W5LVS6</accession>
<evidence type="ECO:0000313" key="21">
    <source>
        <dbReference type="Proteomes" id="UP000314982"/>
    </source>
</evidence>
<proteinExistence type="inferred from homology"/>
<sequence>MNHCISVKKIVSRLPKLARKYRQKGNNGFRTDRVVVRKFESVDYPDVERIFYDGLMEMVPDTSFLLTCLVPLAVLCARYYYSRRVVLGYMERAKPTDLCDIEGHYMTTPDSCLWEAVLEGSVVGVVAACGLRGEAGTVELNRMSVDRRCQHCGVGIALGQKVLQFSVDRGYLSVILGTRANWPGCTAAIPDSGVPMRPLMEYNTEQSWRTEQ</sequence>
<evidence type="ECO:0000256" key="18">
    <source>
        <dbReference type="ARBA" id="ARBA00093466"/>
    </source>
</evidence>
<evidence type="ECO:0000256" key="17">
    <source>
        <dbReference type="ARBA" id="ARBA00049272"/>
    </source>
</evidence>
<dbReference type="InterPro" id="IPR016181">
    <property type="entry name" value="Acyl_CoA_acyltransferase"/>
</dbReference>
<dbReference type="AlphaFoldDB" id="A0A4W5LVS6"/>
<evidence type="ECO:0000256" key="5">
    <source>
        <dbReference type="ARBA" id="ARBA00022490"/>
    </source>
</evidence>
<dbReference type="Proteomes" id="UP000314982">
    <property type="component" value="Unassembled WGS sequence"/>
</dbReference>
<evidence type="ECO:0000313" key="20">
    <source>
        <dbReference type="Ensembl" id="ENSHHUP00000029065.1"/>
    </source>
</evidence>
<organism evidence="20 21">
    <name type="scientific">Hucho hucho</name>
    <name type="common">huchen</name>
    <dbReference type="NCBI Taxonomy" id="62062"/>
    <lineage>
        <taxon>Eukaryota</taxon>
        <taxon>Metazoa</taxon>
        <taxon>Chordata</taxon>
        <taxon>Craniata</taxon>
        <taxon>Vertebrata</taxon>
        <taxon>Euteleostomi</taxon>
        <taxon>Actinopterygii</taxon>
        <taxon>Neopterygii</taxon>
        <taxon>Teleostei</taxon>
        <taxon>Protacanthopterygii</taxon>
        <taxon>Salmoniformes</taxon>
        <taxon>Salmonidae</taxon>
        <taxon>Salmoninae</taxon>
        <taxon>Hucho</taxon>
    </lineage>
</organism>
<keyword evidence="7" id="KW-0812">Transmembrane</keyword>
<dbReference type="Ensembl" id="ENSHHUT00000030277.1">
    <property type="protein sequence ID" value="ENSHHUP00000029065.1"/>
    <property type="gene ID" value="ENSHHUG00000018539.1"/>
</dbReference>
<dbReference type="InterPro" id="IPR000182">
    <property type="entry name" value="GNAT_dom"/>
</dbReference>
<comment type="catalytic activity">
    <reaction evidence="17">
        <text>L-aspartate + acetyl-CoA = N-acetyl-L-aspartate + CoA + H(+)</text>
        <dbReference type="Rhea" id="RHEA:14165"/>
        <dbReference type="ChEBI" id="CHEBI:15378"/>
        <dbReference type="ChEBI" id="CHEBI:16953"/>
        <dbReference type="ChEBI" id="CHEBI:29991"/>
        <dbReference type="ChEBI" id="CHEBI:57287"/>
        <dbReference type="ChEBI" id="CHEBI:57288"/>
        <dbReference type="EC" id="2.3.1.17"/>
    </reaction>
    <physiologicalReaction direction="left-to-right" evidence="17">
        <dbReference type="Rhea" id="RHEA:14166"/>
    </physiologicalReaction>
</comment>
<keyword evidence="12" id="KW-0472">Membrane</keyword>
<dbReference type="InterPro" id="IPR050769">
    <property type="entry name" value="NAT_camello-type"/>
</dbReference>
<protein>
    <recommendedName>
        <fullName evidence="15">N-acetylaspartate synthetase</fullName>
        <ecNumber evidence="14">2.3.1.17</ecNumber>
    </recommendedName>
    <alternativeName>
        <fullName evidence="16">N-acetyltransferase 8-like protein</fullName>
    </alternativeName>
</protein>
<keyword evidence="21" id="KW-1185">Reference proteome</keyword>
<evidence type="ECO:0000256" key="13">
    <source>
        <dbReference type="ARBA" id="ARBA00023315"/>
    </source>
</evidence>
<evidence type="ECO:0000256" key="16">
    <source>
        <dbReference type="ARBA" id="ARBA00043248"/>
    </source>
</evidence>
<dbReference type="GO" id="GO:0005789">
    <property type="term" value="C:endoplasmic reticulum membrane"/>
    <property type="evidence" value="ECO:0007669"/>
    <property type="project" value="UniProtKB-SubCell"/>
</dbReference>
<dbReference type="GO" id="GO:0031966">
    <property type="term" value="C:mitochondrial membrane"/>
    <property type="evidence" value="ECO:0007669"/>
    <property type="project" value="UniProtKB-SubCell"/>
</dbReference>
<dbReference type="CDD" id="cd04301">
    <property type="entry name" value="NAT_SF"/>
    <property type="match status" value="1"/>
</dbReference>
<reference evidence="20" key="3">
    <citation type="submission" date="2025-09" db="UniProtKB">
        <authorList>
            <consortium name="Ensembl"/>
        </authorList>
    </citation>
    <scope>IDENTIFICATION</scope>
</reference>
<evidence type="ECO:0000256" key="9">
    <source>
        <dbReference type="ARBA" id="ARBA00022848"/>
    </source>
</evidence>
<dbReference type="SUPFAM" id="SSF55729">
    <property type="entry name" value="Acyl-CoA N-acyltransferases (Nat)"/>
    <property type="match status" value="1"/>
</dbReference>
<dbReference type="GO" id="GO:0017188">
    <property type="term" value="F:L-aspartate N-acetyltransferase activity"/>
    <property type="evidence" value="ECO:0007669"/>
    <property type="project" value="UniProtKB-EC"/>
</dbReference>
<evidence type="ECO:0000256" key="12">
    <source>
        <dbReference type="ARBA" id="ARBA00023136"/>
    </source>
</evidence>
<reference evidence="20" key="2">
    <citation type="submission" date="2025-08" db="UniProtKB">
        <authorList>
            <consortium name="Ensembl"/>
        </authorList>
    </citation>
    <scope>IDENTIFICATION</scope>
</reference>
<evidence type="ECO:0000256" key="6">
    <source>
        <dbReference type="ARBA" id="ARBA00022679"/>
    </source>
</evidence>
<evidence type="ECO:0000256" key="2">
    <source>
        <dbReference type="ARBA" id="ARBA00004304"/>
    </source>
</evidence>
<keyword evidence="11" id="KW-0496">Mitochondrion</keyword>
<dbReference type="Pfam" id="PF00583">
    <property type="entry name" value="Acetyltransf_1"/>
    <property type="match status" value="1"/>
</dbReference>
<keyword evidence="6" id="KW-0808">Transferase</keyword>
<evidence type="ECO:0000256" key="4">
    <source>
        <dbReference type="ARBA" id="ARBA00004496"/>
    </source>
</evidence>
<evidence type="ECO:0000256" key="10">
    <source>
        <dbReference type="ARBA" id="ARBA00022989"/>
    </source>
</evidence>
<keyword evidence="9" id="KW-0492">Microsome</keyword>
<evidence type="ECO:0000256" key="3">
    <source>
        <dbReference type="ARBA" id="ARBA00004389"/>
    </source>
</evidence>
<evidence type="ECO:0000259" key="19">
    <source>
        <dbReference type="Pfam" id="PF00583"/>
    </source>
</evidence>
<dbReference type="STRING" id="62062.ENSHHUP00000029065"/>
<evidence type="ECO:0000256" key="15">
    <source>
        <dbReference type="ARBA" id="ARBA00041029"/>
    </source>
</evidence>
<name>A0A4W5LVS6_9TELE</name>
<evidence type="ECO:0000256" key="7">
    <source>
        <dbReference type="ARBA" id="ARBA00022692"/>
    </source>
</evidence>
<keyword evidence="10" id="KW-1133">Transmembrane helix</keyword>
<keyword evidence="8" id="KW-0256">Endoplasmic reticulum</keyword>
<dbReference type="GeneTree" id="ENSGT00950000182932"/>
<keyword evidence="13" id="KW-0012">Acyltransferase</keyword>
<evidence type="ECO:0000256" key="1">
    <source>
        <dbReference type="ARBA" id="ARBA00004111"/>
    </source>
</evidence>
<dbReference type="Gene3D" id="3.40.630.30">
    <property type="match status" value="1"/>
</dbReference>
<feature type="domain" description="N-acetyltransferase" evidence="19">
    <location>
        <begin position="103"/>
        <end position="179"/>
    </location>
</feature>
<dbReference type="PANTHER" id="PTHR13947">
    <property type="entry name" value="GNAT FAMILY N-ACETYLTRANSFERASE"/>
    <property type="match status" value="1"/>
</dbReference>
<evidence type="ECO:0000256" key="11">
    <source>
        <dbReference type="ARBA" id="ARBA00023128"/>
    </source>
</evidence>
<dbReference type="PANTHER" id="PTHR13947:SF11">
    <property type="entry name" value="N-ACETYLASPARTATE SYNTHETASE"/>
    <property type="match status" value="1"/>
</dbReference>
<comment type="subcellular location">
    <subcellularLocation>
        <location evidence="4">Cytoplasm</location>
    </subcellularLocation>
    <subcellularLocation>
        <location evidence="3">Endoplasmic reticulum membrane</location>
        <topology evidence="3">Single-pass membrane protein</topology>
    </subcellularLocation>
    <subcellularLocation>
        <location evidence="1">Microsome membrane</location>
        <topology evidence="1">Single-pass membrane protein</topology>
    </subcellularLocation>
    <subcellularLocation>
        <location evidence="2">Mitochondrion membrane</location>
        <topology evidence="2">Single-pass membrane protein</topology>
    </subcellularLocation>
</comment>
<evidence type="ECO:0000256" key="8">
    <source>
        <dbReference type="ARBA" id="ARBA00022824"/>
    </source>
</evidence>
<evidence type="ECO:0000256" key="14">
    <source>
        <dbReference type="ARBA" id="ARBA00039136"/>
    </source>
</evidence>
<reference evidence="21" key="1">
    <citation type="submission" date="2018-06" db="EMBL/GenBank/DDBJ databases">
        <title>Genome assembly of Danube salmon.</title>
        <authorList>
            <person name="Macqueen D.J."/>
            <person name="Gundappa M.K."/>
        </authorList>
    </citation>
    <scope>NUCLEOTIDE SEQUENCE [LARGE SCALE GENOMIC DNA]</scope>
</reference>